<dbReference type="InterPro" id="IPR052303">
    <property type="entry name" value="CEFIP"/>
</dbReference>
<dbReference type="KEGG" id="els:106024298"/>
<feature type="compositionally biased region" description="Basic and acidic residues" evidence="1">
    <location>
        <begin position="1669"/>
        <end position="1710"/>
    </location>
</feature>
<name>A0AAY5KXW4_ESOLU</name>
<dbReference type="RefSeq" id="XP_019901803.2">
    <property type="nucleotide sequence ID" value="XM_020046244.2"/>
</dbReference>
<feature type="compositionally biased region" description="Low complexity" evidence="1">
    <location>
        <begin position="1262"/>
        <end position="1273"/>
    </location>
</feature>
<feature type="region of interest" description="Disordered" evidence="1">
    <location>
        <begin position="1298"/>
        <end position="1898"/>
    </location>
</feature>
<feature type="region of interest" description="Disordered" evidence="1">
    <location>
        <begin position="1178"/>
        <end position="1198"/>
    </location>
</feature>
<dbReference type="GeneTree" id="ENSGT00730000111333"/>
<feature type="compositionally biased region" description="Polar residues" evidence="1">
    <location>
        <begin position="1246"/>
        <end position="1261"/>
    </location>
</feature>
<feature type="compositionally biased region" description="Polar residues" evidence="1">
    <location>
        <begin position="1370"/>
        <end position="1387"/>
    </location>
</feature>
<feature type="compositionally biased region" description="Polar residues" evidence="1">
    <location>
        <begin position="1603"/>
        <end position="1615"/>
    </location>
</feature>
<feature type="compositionally biased region" description="Basic and acidic residues" evidence="1">
    <location>
        <begin position="1858"/>
        <end position="1894"/>
    </location>
</feature>
<feature type="region of interest" description="Disordered" evidence="1">
    <location>
        <begin position="532"/>
        <end position="561"/>
    </location>
</feature>
<feature type="region of interest" description="Disordered" evidence="1">
    <location>
        <begin position="1076"/>
        <end position="1161"/>
    </location>
</feature>
<dbReference type="PANTHER" id="PTHR33775:SF2">
    <property type="entry name" value="CARDIAC-ENRICHED FHL2-INTERACTING PROTEIN"/>
    <property type="match status" value="1"/>
</dbReference>
<feature type="compositionally biased region" description="Basic and acidic residues" evidence="1">
    <location>
        <begin position="1311"/>
        <end position="1363"/>
    </location>
</feature>
<feature type="region of interest" description="Disordered" evidence="1">
    <location>
        <begin position="244"/>
        <end position="310"/>
    </location>
</feature>
<protein>
    <recommendedName>
        <fullName evidence="2">DUF4585 domain-containing protein</fullName>
    </recommendedName>
</protein>
<reference evidence="3" key="2">
    <citation type="submission" date="2025-05" db="UniProtKB">
        <authorList>
            <consortium name="Ensembl"/>
        </authorList>
    </citation>
    <scope>IDENTIFICATION</scope>
</reference>
<dbReference type="Ensembl" id="ENSELUT00000095988.1">
    <property type="protein sequence ID" value="ENSELUP00000093998.1"/>
    <property type="gene ID" value="ENSELUG00000039595.1"/>
</dbReference>
<feature type="compositionally biased region" description="Polar residues" evidence="1">
    <location>
        <begin position="1579"/>
        <end position="1595"/>
    </location>
</feature>
<feature type="compositionally biased region" description="Low complexity" evidence="1">
    <location>
        <begin position="1537"/>
        <end position="1549"/>
    </location>
</feature>
<dbReference type="Ensembl" id="ENSELUT00000108284.1">
    <property type="protein sequence ID" value="ENSELUP00000082044.1"/>
    <property type="gene ID" value="ENSELUG00000039595.1"/>
</dbReference>
<feature type="domain" description="DUF4585" evidence="2">
    <location>
        <begin position="1935"/>
        <end position="2001"/>
    </location>
</feature>
<evidence type="ECO:0000313" key="4">
    <source>
        <dbReference type="Proteomes" id="UP000265140"/>
    </source>
</evidence>
<dbReference type="RefSeq" id="XP_012989321.2">
    <property type="nucleotide sequence ID" value="XM_013133867.3"/>
</dbReference>
<keyword evidence="4" id="KW-1185">Reference proteome</keyword>
<feature type="compositionally biased region" description="Basic residues" evidence="1">
    <location>
        <begin position="1732"/>
        <end position="1744"/>
    </location>
</feature>
<feature type="compositionally biased region" description="Basic and acidic residues" evidence="1">
    <location>
        <begin position="1833"/>
        <end position="1848"/>
    </location>
</feature>
<evidence type="ECO:0000256" key="1">
    <source>
        <dbReference type="SAM" id="MobiDB-lite"/>
    </source>
</evidence>
<proteinExistence type="predicted"/>
<dbReference type="InterPro" id="IPR027838">
    <property type="entry name" value="DUF4585"/>
</dbReference>
<feature type="compositionally biased region" description="Basic and acidic residues" evidence="1">
    <location>
        <begin position="1117"/>
        <end position="1129"/>
    </location>
</feature>
<organism evidence="3 4">
    <name type="scientific">Esox lucius</name>
    <name type="common">Northern pike</name>
    <dbReference type="NCBI Taxonomy" id="8010"/>
    <lineage>
        <taxon>Eukaryota</taxon>
        <taxon>Metazoa</taxon>
        <taxon>Chordata</taxon>
        <taxon>Craniata</taxon>
        <taxon>Vertebrata</taxon>
        <taxon>Euteleostomi</taxon>
        <taxon>Actinopterygii</taxon>
        <taxon>Neopterygii</taxon>
        <taxon>Teleostei</taxon>
        <taxon>Protacanthopterygii</taxon>
        <taxon>Esociformes</taxon>
        <taxon>Esocidae</taxon>
        <taxon>Esox</taxon>
    </lineage>
</organism>
<reference evidence="3 4" key="1">
    <citation type="submission" date="2020-02" db="EMBL/GenBank/DDBJ databases">
        <title>Esox lucius (northern pike) genome, fEsoLuc1, primary haplotype.</title>
        <authorList>
            <person name="Myers G."/>
            <person name="Karagic N."/>
            <person name="Meyer A."/>
            <person name="Pippel M."/>
            <person name="Reichard M."/>
            <person name="Winkler S."/>
            <person name="Tracey A."/>
            <person name="Sims Y."/>
            <person name="Howe K."/>
            <person name="Rhie A."/>
            <person name="Formenti G."/>
            <person name="Durbin R."/>
            <person name="Fedrigo O."/>
            <person name="Jarvis E.D."/>
        </authorList>
    </citation>
    <scope>NUCLEOTIDE SEQUENCE [LARGE SCALE GENOMIC DNA]</scope>
</reference>
<feature type="region of interest" description="Disordered" evidence="1">
    <location>
        <begin position="586"/>
        <end position="620"/>
    </location>
</feature>
<feature type="compositionally biased region" description="Polar residues" evidence="1">
    <location>
        <begin position="90"/>
        <end position="102"/>
    </location>
</feature>
<feature type="compositionally biased region" description="Polar residues" evidence="1">
    <location>
        <begin position="1016"/>
        <end position="1034"/>
    </location>
</feature>
<feature type="compositionally biased region" description="Basic and acidic residues" evidence="1">
    <location>
        <begin position="1745"/>
        <end position="1826"/>
    </location>
</feature>
<accession>A0AAY5KXW4</accession>
<sequence>MTCVEKHPHVSHRSAMLHHRFPNGFSEIFMDETDREVSTLTDRAFRSLCVGDEAVYNDEVSHGYSPFSCHKPLVGDPLKKTKDAGKKHQVNSAQDTQPWRQQKGMSSMSLLKAFSATEENCQGLLIKNGDFQDNNGDSWDKSALLSIERELSEFSSDYNSLTAKKSGVDEKSTKTKNGKSKFKLRKLNIKNFFFHSEFSPFQSWRDFNRFPFSQENITAILPEVENLPKWYDSPLYKELTDAHRTETTHAEETGQQQPVKPPPPPPPRPRPPPKVLPKPSISEKRCASDTSSHGETSAPWRRNRARAKSTVPINQTGVISHPTETPKLVEECPLPYKKEVKSVKVNEAEEPCSFTPFSISQLMTPIIPCRQATDTSDMMSVVLSPSLVDLPLLDLEHVSPVKSGSTPEVVKRESYKSIVSSLLFNLKDNRKRVKSRYSPPKFKTEQVDRSTLPPKLLEQRLLKYAQAPSEGTASGFSTPAILASGLNTPAIQLDGQPVNSAVAESSNAGVEKYLDSDLSDNYLISNLLQTKREAARSRSPGIHFTNPKVNKSHLTKKQTYPTLNLYKSPTEPEIKHISPSVNKDTLCITTPKNVPSPNTSNETKHHPSTQKKGTPSEVSEKPVKEILELKEKNIVDQHTLIGYHREEVPTERNKVLSLNTSENTNQPTKEKVELKEKHISEESARISQDTLIPAQNKTLSSNRSDHTKSSTKDITELNVKDTVQEVMRAGMEAISTTRNKIFYSTDNAVKTEAPLTTDNDAIVGEDRHSFYSFSIPKPSYRQTEAQTAGEIYPTENILTNTFKEVAAKEKESIVEEKEGLVKKQGRFKHVFSARQNNYIKSQRCAVMENSDKKQDEEDFETDFKVNKKDVGKFGLKEMMDMTDREHIMSDLHELKELEKTRLSERQIMGSENLKEKPVIDEEAKAKNNLISRELRNIKRGMLSMRGNTSAKKEVFINKEKEQTRHNVFSKIDNNMVINKSLINDNYDKAKMALEEIISDRAEKLKNKVFNKEEDNNTVTDKSLARQDTTQTSVQKQKEVRDRLGDLRDHYQIQEIISQTETKLSGDHRLYAKNKNATKPIKEHQEQVNISTACDQQKHNNSKYSTEDSNRMITEASVETRDDTSRKDEVVTEESQPDAPVVKPEVPPRSKKGTSKKEDSTVNEKGCVNAMAVGEEDTNIEECSSRGGDNDKIEARGKVSNREDLDAKIKAERQTDTLVASTGVEREQCIVNVDEGAVQDITEKLSPLSNGSSVNPGQQDQNSMSSKSSYFSVESSFHRNIETDSNVYHSFENLIAESEEVDEGVENVPECVRADMPRRTELEYYSVSDHENENVEDKPVVSPKLDSDISLKEDKESTGREMDQRGWVQSPKGSTNNQPATSQSNVFSPVQGKPSLFKVKDNTFSHHVSPVTKTVKPVLHKTNHDPGQRAPWSPRGSMSGSERSEEDHLDHLKESTEILSPTHVANTPEKPLKCKETHSPHSPLSPLKLNPEHTQKCQSEPCSPGESLTGSEKDEEDNVEILEPHDAAITPDKPKEIASLPAPHSPLSPSKLNQDNSQRGPKYGSFLTVPQGDNIHPGVSPSSEGGTVDTVCNTPEGSKVPSERSGSVCSGNNTQGPGRPPVVPPKSEKALLKAMKLTTRRMRKEEEKIKPHKSCSSSKSHGGRSYPNRKSSEQKSSKSDSRDKPCSGEKQQLERTECSSRSGDKCSHAESELQGCSNENHRHSDSELQAQNGKKHLNSGHKRHSRDSEKPPQERTEHGSRSGEKLKNGETEHQDCNHDKPNHGTSERRGRSSEQQSRKKPDKRFLSSDRALSEYKRLNSERSTSEKKPRHRAQSMDRHIGDEVEKKMNSSEASSTNRPEPRSDRIEKSIRDELSQRGRAREKSHREKPDNRNHSVDSYASEVIDLTSPQPNLSRQSSYTSQFSHQSSIEHGYASFPMTQRKLLQDPDSGQYFVFDMPVQVKTKTFFDPETGNYVQLPVQPPEDPMPQASTMEVINAPRVIYHGSFVPVPVSSISTQNSVVHASQLDQEQFEQRLEKQWYNHNNEGHPYLEPVYGSQDHTIGEFLGTEEHYDCVS</sequence>
<feature type="region of interest" description="Disordered" evidence="1">
    <location>
        <begin position="1242"/>
        <end position="1273"/>
    </location>
</feature>
<feature type="compositionally biased region" description="Basic and acidic residues" evidence="1">
    <location>
        <begin position="1521"/>
        <end position="1535"/>
    </location>
</feature>
<dbReference type="PANTHER" id="PTHR33775">
    <property type="entry name" value="CARDIAC-ENRICHED FHL2-INTERACTING PROTEIN-RELATED"/>
    <property type="match status" value="1"/>
</dbReference>
<dbReference type="GO" id="GO:0070886">
    <property type="term" value="P:positive regulation of calcineurin-NFAT signaling cascade"/>
    <property type="evidence" value="ECO:0007669"/>
    <property type="project" value="TreeGrafter"/>
</dbReference>
<evidence type="ECO:0000259" key="2">
    <source>
        <dbReference type="Pfam" id="PF15232"/>
    </source>
</evidence>
<feature type="compositionally biased region" description="Polar residues" evidence="1">
    <location>
        <begin position="586"/>
        <end position="601"/>
    </location>
</feature>
<feature type="compositionally biased region" description="Low complexity" evidence="1">
    <location>
        <begin position="1653"/>
        <end position="1664"/>
    </location>
</feature>
<feature type="region of interest" description="Disordered" evidence="1">
    <location>
        <begin position="1015"/>
        <end position="1038"/>
    </location>
</feature>
<dbReference type="Pfam" id="PF15232">
    <property type="entry name" value="DUF4585"/>
    <property type="match status" value="1"/>
</dbReference>
<evidence type="ECO:0000313" key="3">
    <source>
        <dbReference type="Ensembl" id="ENSELUP00000093998.1"/>
    </source>
</evidence>
<feature type="compositionally biased region" description="Basic and acidic residues" evidence="1">
    <location>
        <begin position="1441"/>
        <end position="1455"/>
    </location>
</feature>
<dbReference type="GO" id="GO:0030018">
    <property type="term" value="C:Z disc"/>
    <property type="evidence" value="ECO:0007669"/>
    <property type="project" value="TreeGrafter"/>
</dbReference>
<dbReference type="GeneID" id="106024298"/>
<feature type="compositionally biased region" description="Polar residues" evidence="1">
    <location>
        <begin position="1495"/>
        <end position="1509"/>
    </location>
</feature>
<feature type="region of interest" description="Disordered" evidence="1">
    <location>
        <begin position="80"/>
        <end position="102"/>
    </location>
</feature>
<dbReference type="Proteomes" id="UP000265140">
    <property type="component" value="Chromosome 5"/>
</dbReference>
<feature type="compositionally biased region" description="Pro residues" evidence="1">
    <location>
        <begin position="259"/>
        <end position="276"/>
    </location>
</feature>
<feature type="compositionally biased region" description="Basic and acidic residues" evidence="1">
    <location>
        <begin position="1469"/>
        <end position="1478"/>
    </location>
</feature>
<feature type="compositionally biased region" description="Basic and acidic residues" evidence="1">
    <location>
        <begin position="1187"/>
        <end position="1198"/>
    </location>
</feature>